<evidence type="ECO:0000256" key="3">
    <source>
        <dbReference type="ARBA" id="ARBA00022989"/>
    </source>
</evidence>
<dbReference type="VEuPathDB" id="FungiDB:AAP_06113"/>
<keyword evidence="4 5" id="KW-0472">Membrane</keyword>
<name>A0A162I090_9EURO</name>
<feature type="transmembrane region" description="Helical" evidence="5">
    <location>
        <begin position="103"/>
        <end position="123"/>
    </location>
</feature>
<evidence type="ECO:0000256" key="5">
    <source>
        <dbReference type="SAM" id="Phobius"/>
    </source>
</evidence>
<dbReference type="Proteomes" id="UP000242877">
    <property type="component" value="Unassembled WGS sequence"/>
</dbReference>
<organism evidence="6 7">
    <name type="scientific">Ascosphaera apis ARSEF 7405</name>
    <dbReference type="NCBI Taxonomy" id="392613"/>
    <lineage>
        <taxon>Eukaryota</taxon>
        <taxon>Fungi</taxon>
        <taxon>Dikarya</taxon>
        <taxon>Ascomycota</taxon>
        <taxon>Pezizomycotina</taxon>
        <taxon>Eurotiomycetes</taxon>
        <taxon>Eurotiomycetidae</taxon>
        <taxon>Onygenales</taxon>
        <taxon>Ascosphaeraceae</taxon>
        <taxon>Ascosphaera</taxon>
    </lineage>
</organism>
<keyword evidence="7" id="KW-1185">Reference proteome</keyword>
<keyword evidence="2 5" id="KW-0812">Transmembrane</keyword>
<protein>
    <submittedName>
        <fullName evidence="6">FAR-17a/AIG1-like protein</fullName>
    </submittedName>
</protein>
<keyword evidence="3 5" id="KW-1133">Transmembrane helix</keyword>
<dbReference type="InterPro" id="IPR006838">
    <property type="entry name" value="ADTRP_AIG1"/>
</dbReference>
<evidence type="ECO:0000256" key="4">
    <source>
        <dbReference type="ARBA" id="ARBA00023136"/>
    </source>
</evidence>
<evidence type="ECO:0000313" key="7">
    <source>
        <dbReference type="Proteomes" id="UP000242877"/>
    </source>
</evidence>
<dbReference type="AlphaFoldDB" id="A0A162I090"/>
<dbReference type="OrthoDB" id="1898221at2759"/>
<feature type="transmembrane region" description="Helical" evidence="5">
    <location>
        <begin position="206"/>
        <end position="227"/>
    </location>
</feature>
<sequence>MERKESFGETAKKTAKEAVRHPLQRFTSPSRGVSLAVHLVSMASFVKSFHFLQVFPNPLVAEAYGSHFQFLTILGLTLATITCALGLLADIFLSTKLFKAKNALSIVSTPMESLISILYWGLILIDKKLVVPDGMGIPLDADLGLHAAPTVFLILDLVFFSPPWSVTFASALTTSGFAATCYWFWVERCFSFNGWYPYPIFTMLNTLQRAGLFGFAAVVMAASTLALKWGYHKLNGHNML</sequence>
<comment type="subcellular location">
    <subcellularLocation>
        <location evidence="1">Endomembrane system</location>
        <topology evidence="1">Multi-pass membrane protein</topology>
    </subcellularLocation>
</comment>
<evidence type="ECO:0000313" key="6">
    <source>
        <dbReference type="EMBL" id="KZZ86923.1"/>
    </source>
</evidence>
<dbReference type="Pfam" id="PF04750">
    <property type="entry name" value="Far-17a_AIG1"/>
    <property type="match status" value="1"/>
</dbReference>
<dbReference type="GO" id="GO:0016020">
    <property type="term" value="C:membrane"/>
    <property type="evidence" value="ECO:0007669"/>
    <property type="project" value="InterPro"/>
</dbReference>
<dbReference type="GO" id="GO:0012505">
    <property type="term" value="C:endomembrane system"/>
    <property type="evidence" value="ECO:0007669"/>
    <property type="project" value="UniProtKB-SubCell"/>
</dbReference>
<feature type="transmembrane region" description="Helical" evidence="5">
    <location>
        <begin position="35"/>
        <end position="55"/>
    </location>
</feature>
<feature type="transmembrane region" description="Helical" evidence="5">
    <location>
        <begin position="167"/>
        <end position="186"/>
    </location>
</feature>
<reference evidence="6 7" key="1">
    <citation type="journal article" date="2016" name="Genome Biol. Evol.">
        <title>Divergent and convergent evolution of fungal pathogenicity.</title>
        <authorList>
            <person name="Shang Y."/>
            <person name="Xiao G."/>
            <person name="Zheng P."/>
            <person name="Cen K."/>
            <person name="Zhan S."/>
            <person name="Wang C."/>
        </authorList>
    </citation>
    <scope>NUCLEOTIDE SEQUENCE [LARGE SCALE GENOMIC DNA]</scope>
    <source>
        <strain evidence="6 7">ARSEF 7405</strain>
    </source>
</reference>
<dbReference type="EMBL" id="AZGZ01000043">
    <property type="protein sequence ID" value="KZZ86923.1"/>
    <property type="molecule type" value="Genomic_DNA"/>
</dbReference>
<evidence type="ECO:0000256" key="2">
    <source>
        <dbReference type="ARBA" id="ARBA00022692"/>
    </source>
</evidence>
<comment type="caution">
    <text evidence="6">The sequence shown here is derived from an EMBL/GenBank/DDBJ whole genome shotgun (WGS) entry which is preliminary data.</text>
</comment>
<gene>
    <name evidence="6" type="ORF">AAP_06113</name>
</gene>
<dbReference type="PANTHER" id="PTHR10989:SF16">
    <property type="entry name" value="AT02829P-RELATED"/>
    <property type="match status" value="1"/>
</dbReference>
<proteinExistence type="predicted"/>
<dbReference type="PANTHER" id="PTHR10989">
    <property type="entry name" value="ANDROGEN-INDUCED PROTEIN 1-RELATED"/>
    <property type="match status" value="1"/>
</dbReference>
<feature type="transmembrane region" description="Helical" evidence="5">
    <location>
        <begin position="67"/>
        <end position="91"/>
    </location>
</feature>
<evidence type="ECO:0000256" key="1">
    <source>
        <dbReference type="ARBA" id="ARBA00004127"/>
    </source>
</evidence>
<accession>A0A162I090</accession>